<dbReference type="RefSeq" id="WP_060893297.1">
    <property type="nucleotide sequence ID" value="NZ_JARAUT010000020.1"/>
</dbReference>
<feature type="domain" description="ABC transporter" evidence="4">
    <location>
        <begin position="20"/>
        <end position="257"/>
    </location>
</feature>
<dbReference type="EMBL" id="JARAYU010000024">
    <property type="protein sequence ID" value="MDX3706177.1"/>
    <property type="molecule type" value="Genomic_DNA"/>
</dbReference>
<dbReference type="PANTHER" id="PTHR24220">
    <property type="entry name" value="IMPORT ATP-BINDING PROTEIN"/>
    <property type="match status" value="1"/>
</dbReference>
<organism evidence="5 6">
    <name type="scientific">Streptomyces europaeiscabiei</name>
    <dbReference type="NCBI Taxonomy" id="146819"/>
    <lineage>
        <taxon>Bacteria</taxon>
        <taxon>Bacillati</taxon>
        <taxon>Actinomycetota</taxon>
        <taxon>Actinomycetes</taxon>
        <taxon>Kitasatosporales</taxon>
        <taxon>Streptomycetaceae</taxon>
        <taxon>Streptomyces</taxon>
    </lineage>
</organism>
<keyword evidence="1" id="KW-0813">Transport</keyword>
<evidence type="ECO:0000313" key="5">
    <source>
        <dbReference type="EMBL" id="MDX3706177.1"/>
    </source>
</evidence>
<dbReference type="SUPFAM" id="SSF52540">
    <property type="entry name" value="P-loop containing nucleoside triphosphate hydrolases"/>
    <property type="match status" value="1"/>
</dbReference>
<evidence type="ECO:0000256" key="1">
    <source>
        <dbReference type="ARBA" id="ARBA00022448"/>
    </source>
</evidence>
<dbReference type="Gene3D" id="3.40.50.300">
    <property type="entry name" value="P-loop containing nucleotide triphosphate hydrolases"/>
    <property type="match status" value="1"/>
</dbReference>
<comment type="caution">
    <text evidence="5">The sequence shown here is derived from an EMBL/GenBank/DDBJ whole genome shotgun (WGS) entry which is preliminary data.</text>
</comment>
<dbReference type="CDD" id="cd03255">
    <property type="entry name" value="ABC_MJ0796_LolCDE_FtsE"/>
    <property type="match status" value="1"/>
</dbReference>
<dbReference type="GO" id="GO:0005524">
    <property type="term" value="F:ATP binding"/>
    <property type="evidence" value="ECO:0007669"/>
    <property type="project" value="UniProtKB-KW"/>
</dbReference>
<dbReference type="InterPro" id="IPR015854">
    <property type="entry name" value="ABC_transpr_LolD-like"/>
</dbReference>
<dbReference type="SMART" id="SM00382">
    <property type="entry name" value="AAA"/>
    <property type="match status" value="1"/>
</dbReference>
<dbReference type="Pfam" id="PF00005">
    <property type="entry name" value="ABC_tran"/>
    <property type="match status" value="1"/>
</dbReference>
<reference evidence="5 6" key="1">
    <citation type="journal article" date="2023" name="Microb. Genom.">
        <title>Mesoterricola silvestris gen. nov., sp. nov., Mesoterricola sediminis sp. nov., Geothrix oryzae sp. nov., Geothrix edaphica sp. nov., Geothrix rubra sp. nov., and Geothrix limicola sp. nov., six novel members of Acidobacteriota isolated from soils.</title>
        <authorList>
            <person name="Weisberg A.J."/>
            <person name="Pearce E."/>
            <person name="Kramer C.G."/>
            <person name="Chang J.H."/>
            <person name="Clarke C.R."/>
        </authorList>
    </citation>
    <scope>NUCLEOTIDE SEQUENCE [LARGE SCALE GENOMIC DNA]</scope>
    <source>
        <strain evidence="5 6">ID09-01A</strain>
    </source>
</reference>
<proteinExistence type="predicted"/>
<evidence type="ECO:0000256" key="3">
    <source>
        <dbReference type="ARBA" id="ARBA00022840"/>
    </source>
</evidence>
<dbReference type="PROSITE" id="PS00211">
    <property type="entry name" value="ABC_TRANSPORTER_1"/>
    <property type="match status" value="1"/>
</dbReference>
<protein>
    <submittedName>
        <fullName evidence="5">ABC transporter ATP-binding protein</fullName>
    </submittedName>
</protein>
<dbReference type="Proteomes" id="UP001271274">
    <property type="component" value="Unassembled WGS sequence"/>
</dbReference>
<dbReference type="PROSITE" id="PS50893">
    <property type="entry name" value="ABC_TRANSPORTER_2"/>
    <property type="match status" value="1"/>
</dbReference>
<evidence type="ECO:0000256" key="2">
    <source>
        <dbReference type="ARBA" id="ARBA00022741"/>
    </source>
</evidence>
<keyword evidence="3 5" id="KW-0067">ATP-binding</keyword>
<dbReference type="InterPro" id="IPR017911">
    <property type="entry name" value="MacB-like_ATP-bd"/>
</dbReference>
<name>A0ABU4NU47_9ACTN</name>
<accession>A0ABU4NU47</accession>
<evidence type="ECO:0000259" key="4">
    <source>
        <dbReference type="PROSITE" id="PS50893"/>
    </source>
</evidence>
<dbReference type="InterPro" id="IPR003439">
    <property type="entry name" value="ABC_transporter-like_ATP-bd"/>
</dbReference>
<keyword evidence="6" id="KW-1185">Reference proteome</keyword>
<dbReference type="InterPro" id="IPR017871">
    <property type="entry name" value="ABC_transporter-like_CS"/>
</dbReference>
<evidence type="ECO:0000313" key="6">
    <source>
        <dbReference type="Proteomes" id="UP001271274"/>
    </source>
</evidence>
<sequence length="268" mass="27883">MATTTTPSDAAPATDAAPVIDIREVSRAYGGEGPPALDGVSLRVRAGEAVSVIGPSGSGKSTLLNLIAGLDRPSSGSVTVDGVRVDRLGEAGSARYRRAKVGMVFQFFNLLDDLTVADNVLLPAQLAGLARAEARRRAAGLLEYLRIDRHADAYPGRLSGGERQRVAVARALMNRPALLLADEPTGALDTASGDDVRALLTELNADGQTIVLVTHDLRLAESCARRTVELVDGRVVRDVVRDGERGGIGDGLEGVVEGGGSGTAAVRR</sequence>
<keyword evidence="2" id="KW-0547">Nucleotide-binding</keyword>
<dbReference type="InterPro" id="IPR027417">
    <property type="entry name" value="P-loop_NTPase"/>
</dbReference>
<gene>
    <name evidence="5" type="ORF">PV662_41980</name>
</gene>
<dbReference type="InterPro" id="IPR003593">
    <property type="entry name" value="AAA+_ATPase"/>
</dbReference>